<dbReference type="SUPFAM" id="SSF46561">
    <property type="entry name" value="Ribosomal protein L29 (L29p)"/>
    <property type="match status" value="1"/>
</dbReference>
<evidence type="ECO:0000256" key="5">
    <source>
        <dbReference type="HAMAP-Rule" id="MF_00374"/>
    </source>
</evidence>
<dbReference type="InterPro" id="IPR036049">
    <property type="entry name" value="Ribosomal_uL29_sf"/>
</dbReference>
<comment type="caution">
    <text evidence="7">The sequence shown here is derived from an EMBL/GenBank/DDBJ whole genome shotgun (WGS) entry which is preliminary data.</text>
</comment>
<evidence type="ECO:0000256" key="1">
    <source>
        <dbReference type="ARBA" id="ARBA00009254"/>
    </source>
</evidence>
<keyword evidence="6" id="KW-0175">Coiled coil</keyword>
<evidence type="ECO:0000256" key="2">
    <source>
        <dbReference type="ARBA" id="ARBA00022980"/>
    </source>
</evidence>
<evidence type="ECO:0000313" key="8">
    <source>
        <dbReference type="Proteomes" id="UP000030101"/>
    </source>
</evidence>
<dbReference type="Gene3D" id="1.10.287.310">
    <property type="match status" value="1"/>
</dbReference>
<dbReference type="EMBL" id="JQZV01000006">
    <property type="protein sequence ID" value="KGN92910.1"/>
    <property type="molecule type" value="Genomic_DNA"/>
</dbReference>
<protein>
    <recommendedName>
        <fullName evidence="4 5">Large ribosomal subunit protein uL29</fullName>
    </recommendedName>
</protein>
<organism evidence="7 8">
    <name type="scientific">Porphyromonas canoris</name>
    <dbReference type="NCBI Taxonomy" id="36875"/>
    <lineage>
        <taxon>Bacteria</taxon>
        <taxon>Pseudomonadati</taxon>
        <taxon>Bacteroidota</taxon>
        <taxon>Bacteroidia</taxon>
        <taxon>Bacteroidales</taxon>
        <taxon>Porphyromonadaceae</taxon>
        <taxon>Porphyromonas</taxon>
    </lineage>
</organism>
<evidence type="ECO:0000313" key="7">
    <source>
        <dbReference type="EMBL" id="KGN92910.1"/>
    </source>
</evidence>
<feature type="coiled-coil region" evidence="6">
    <location>
        <begin position="4"/>
        <end position="31"/>
    </location>
</feature>
<evidence type="ECO:0000256" key="3">
    <source>
        <dbReference type="ARBA" id="ARBA00023274"/>
    </source>
</evidence>
<dbReference type="Pfam" id="PF00831">
    <property type="entry name" value="Ribosomal_L29"/>
    <property type="match status" value="1"/>
</dbReference>
<dbReference type="NCBIfam" id="TIGR00012">
    <property type="entry name" value="L29"/>
    <property type="match status" value="1"/>
</dbReference>
<keyword evidence="8" id="KW-1185">Reference proteome</keyword>
<keyword evidence="3 5" id="KW-0687">Ribonucleoprotein</keyword>
<comment type="similarity">
    <text evidence="1 5">Belongs to the universal ribosomal protein uL29 family.</text>
</comment>
<evidence type="ECO:0000256" key="6">
    <source>
        <dbReference type="SAM" id="Coils"/>
    </source>
</evidence>
<dbReference type="HAMAP" id="MF_00374">
    <property type="entry name" value="Ribosomal_uL29"/>
    <property type="match status" value="1"/>
</dbReference>
<dbReference type="GO" id="GO:0005840">
    <property type="term" value="C:ribosome"/>
    <property type="evidence" value="ECO:0007669"/>
    <property type="project" value="UniProtKB-KW"/>
</dbReference>
<dbReference type="Proteomes" id="UP000030101">
    <property type="component" value="Unassembled WGS sequence"/>
</dbReference>
<accession>A0ABR4XML8</accession>
<keyword evidence="2 5" id="KW-0689">Ribosomal protein</keyword>
<reference evidence="7 8" key="1">
    <citation type="submission" date="2014-08" db="EMBL/GenBank/DDBJ databases">
        <title>Porphyromonas canoris strain:OH2762 Genome sequencing.</title>
        <authorList>
            <person name="Wallis C."/>
            <person name="Deusch O."/>
            <person name="O'Flynn C."/>
            <person name="Davis I."/>
            <person name="Jospin G."/>
            <person name="Darling A.E."/>
            <person name="Coil D.A."/>
            <person name="Alexiev A."/>
            <person name="Horsfall A."/>
            <person name="Kirkwood N."/>
            <person name="Harris S."/>
            <person name="Eisen J.A."/>
        </authorList>
    </citation>
    <scope>NUCLEOTIDE SEQUENCE [LARGE SCALE GENOMIC DNA]</scope>
    <source>
        <strain evidence="8">COT-108 OH2762</strain>
    </source>
</reference>
<dbReference type="RefSeq" id="WP_036789544.1">
    <property type="nucleotide sequence ID" value="NZ_JQZV01000006.1"/>
</dbReference>
<name>A0ABR4XML8_9PORP</name>
<sequence length="65" mass="7620">MKSKEIRELSIEELKERLQAEEEAYNKMLLVHAVTPLDKPSDITAKRKFVARLKTILHERISETN</sequence>
<gene>
    <name evidence="5" type="primary">rpmC</name>
    <name evidence="7" type="ORF">HQ43_03290</name>
</gene>
<evidence type="ECO:0000256" key="4">
    <source>
        <dbReference type="ARBA" id="ARBA00035204"/>
    </source>
</evidence>
<dbReference type="CDD" id="cd00427">
    <property type="entry name" value="Ribosomal_L29_HIP"/>
    <property type="match status" value="1"/>
</dbReference>
<dbReference type="InterPro" id="IPR001854">
    <property type="entry name" value="Ribosomal_uL29"/>
</dbReference>
<proteinExistence type="inferred from homology"/>